<keyword evidence="1" id="KW-0175">Coiled coil</keyword>
<gene>
    <name evidence="3" type="ORF">SUNI508_09307</name>
</gene>
<evidence type="ECO:0000313" key="3">
    <source>
        <dbReference type="EMBL" id="KAK9416835.1"/>
    </source>
</evidence>
<accession>A0ABR2UR35</accession>
<evidence type="ECO:0000313" key="4">
    <source>
        <dbReference type="Proteomes" id="UP001408356"/>
    </source>
</evidence>
<keyword evidence="4" id="KW-1185">Reference proteome</keyword>
<feature type="region of interest" description="Disordered" evidence="2">
    <location>
        <begin position="1"/>
        <end position="23"/>
    </location>
</feature>
<reference evidence="3 4" key="1">
    <citation type="journal article" date="2024" name="J. Plant Pathol.">
        <title>Sequence and assembly of the genome of Seiridium unicorne, isolate CBS 538.82, causal agent of cypress canker disease.</title>
        <authorList>
            <person name="Scali E."/>
            <person name="Rocca G.D."/>
            <person name="Danti R."/>
            <person name="Garbelotto M."/>
            <person name="Barberini S."/>
            <person name="Baroncelli R."/>
            <person name="Emiliani G."/>
        </authorList>
    </citation>
    <scope>NUCLEOTIDE SEQUENCE [LARGE SCALE GENOMIC DNA]</scope>
    <source>
        <strain evidence="3 4">BM-138-508</strain>
    </source>
</reference>
<evidence type="ECO:0000256" key="1">
    <source>
        <dbReference type="SAM" id="Coils"/>
    </source>
</evidence>
<comment type="caution">
    <text evidence="3">The sequence shown here is derived from an EMBL/GenBank/DDBJ whole genome shotgun (WGS) entry which is preliminary data.</text>
</comment>
<proteinExistence type="predicted"/>
<sequence>MASSAGARAPGLHTPTQSFSSPPADMVIQSHALHLNDKKKLKEEVDIAKQRLSDTKFNIRDYPDPLLPREVPRERHMPSGVTTEREKYLLDVIAKVKAAQK</sequence>
<name>A0ABR2UR35_9PEZI</name>
<feature type="compositionally biased region" description="Basic and acidic residues" evidence="2">
    <location>
        <begin position="70"/>
        <end position="82"/>
    </location>
</feature>
<organism evidence="3 4">
    <name type="scientific">Seiridium unicorne</name>
    <dbReference type="NCBI Taxonomy" id="138068"/>
    <lineage>
        <taxon>Eukaryota</taxon>
        <taxon>Fungi</taxon>
        <taxon>Dikarya</taxon>
        <taxon>Ascomycota</taxon>
        <taxon>Pezizomycotina</taxon>
        <taxon>Sordariomycetes</taxon>
        <taxon>Xylariomycetidae</taxon>
        <taxon>Amphisphaeriales</taxon>
        <taxon>Sporocadaceae</taxon>
        <taxon>Seiridium</taxon>
    </lineage>
</organism>
<feature type="region of interest" description="Disordered" evidence="2">
    <location>
        <begin position="62"/>
        <end position="82"/>
    </location>
</feature>
<evidence type="ECO:0000256" key="2">
    <source>
        <dbReference type="SAM" id="MobiDB-lite"/>
    </source>
</evidence>
<protein>
    <recommendedName>
        <fullName evidence="5">Enkurin domain-containing protein</fullName>
    </recommendedName>
</protein>
<feature type="coiled-coil region" evidence="1">
    <location>
        <begin position="31"/>
        <end position="58"/>
    </location>
</feature>
<evidence type="ECO:0008006" key="5">
    <source>
        <dbReference type="Google" id="ProtNLM"/>
    </source>
</evidence>
<dbReference type="Proteomes" id="UP001408356">
    <property type="component" value="Unassembled WGS sequence"/>
</dbReference>
<dbReference type="EMBL" id="JARVKF010000403">
    <property type="protein sequence ID" value="KAK9416835.1"/>
    <property type="molecule type" value="Genomic_DNA"/>
</dbReference>